<dbReference type="RefSeq" id="WP_050634795.1">
    <property type="nucleotide sequence ID" value="NZ_SYVO01000052.1"/>
</dbReference>
<proteinExistence type="predicted"/>
<dbReference type="Proteomes" id="UP000305840">
    <property type="component" value="Unassembled WGS sequence"/>
</dbReference>
<dbReference type="InterPro" id="IPR013399">
    <property type="entry name" value="CRISPR-assoc_prot_Csy3"/>
</dbReference>
<dbReference type="AlphaFoldDB" id="A0A4U2EWT0"/>
<name>A0A4U2EWT0_9VIBR</name>
<organism evidence="1 2">
    <name type="scientific">Vibrio lentus</name>
    <dbReference type="NCBI Taxonomy" id="136468"/>
    <lineage>
        <taxon>Bacteria</taxon>
        <taxon>Pseudomonadati</taxon>
        <taxon>Pseudomonadota</taxon>
        <taxon>Gammaproteobacteria</taxon>
        <taxon>Vibrionales</taxon>
        <taxon>Vibrionaceae</taxon>
        <taxon>Vibrio</taxon>
    </lineage>
</organism>
<dbReference type="EMBL" id="SYVO01000052">
    <property type="protein sequence ID" value="TKG07263.1"/>
    <property type="molecule type" value="Genomic_DNA"/>
</dbReference>
<dbReference type="Pfam" id="PF09615">
    <property type="entry name" value="Cas_Csy3"/>
    <property type="match status" value="1"/>
</dbReference>
<sequence>MELCTQLNYVRSLSAGKAYFYYLSKSGEMCPLEVDRTRLRAPKGGYAEAYKGGKFVAKNVAPQDLAHSNPQFIEECYVKPGVDDIYCAFPLRIRANSLTPDICSDDEVRSKLSLLANTYKELNGYQELAHRYAKNILLGRWLWRNRECRKLSIEVTTSDSETLIVENATKLSWYGHWDEASAECLEKLTAYLMRALSDPTEYFYIDVKAKIGVGWGDEVYPSQEFLGEREDGVPTKQLATVELSNGKETVAFHGQKVGAALQSIDDWWHEDADKPLRVNEYGADREYVIARRHVSHGNDFYQLLRNTENWIDTMTASQTIPNDVHFIMSVLIKGGLFNCSNPKSKSKAKAK</sequence>
<evidence type="ECO:0000313" key="2">
    <source>
        <dbReference type="Proteomes" id="UP000305840"/>
    </source>
</evidence>
<dbReference type="CDD" id="cd09737">
    <property type="entry name" value="Csy3_I-F"/>
    <property type="match status" value="1"/>
</dbReference>
<dbReference type="NCBIfam" id="TIGR02566">
    <property type="entry name" value="cas_Csy3"/>
    <property type="match status" value="1"/>
</dbReference>
<gene>
    <name evidence="1" type="primary">csy3</name>
    <name evidence="1" type="ORF">FCV91_14300</name>
</gene>
<reference evidence="1 2" key="1">
    <citation type="submission" date="2019-04" db="EMBL/GenBank/DDBJ databases">
        <title>A reverse ecology approach based on a biological definition of microbial populations.</title>
        <authorList>
            <person name="Arevalo P."/>
            <person name="Vaninsberghe D."/>
            <person name="Elsherbini J."/>
            <person name="Gore J."/>
            <person name="Polz M."/>
        </authorList>
    </citation>
    <scope>NUCLEOTIDE SEQUENCE [LARGE SCALE GENOMIC DNA]</scope>
    <source>
        <strain evidence="1 2">10N.222.48.A1</strain>
    </source>
</reference>
<comment type="caution">
    <text evidence="1">The sequence shown here is derived from an EMBL/GenBank/DDBJ whole genome shotgun (WGS) entry which is preliminary data.</text>
</comment>
<evidence type="ECO:0000313" key="1">
    <source>
        <dbReference type="EMBL" id="TKG07263.1"/>
    </source>
</evidence>
<accession>A0A4U2EWT0</accession>
<protein>
    <submittedName>
        <fullName evidence="1">Type I-F CRISPR-associated protein Csy3</fullName>
    </submittedName>
</protein>